<dbReference type="InterPro" id="IPR029045">
    <property type="entry name" value="ClpP/crotonase-like_dom_sf"/>
</dbReference>
<evidence type="ECO:0000256" key="1">
    <source>
        <dbReference type="ARBA" id="ARBA00005254"/>
    </source>
</evidence>
<dbReference type="PANTHER" id="PTHR43459:SF1">
    <property type="entry name" value="EG:BACN32G11.4 PROTEIN"/>
    <property type="match status" value="1"/>
</dbReference>
<dbReference type="OrthoDB" id="9777711at2"/>
<dbReference type="Gene3D" id="3.90.226.10">
    <property type="entry name" value="2-enoyl-CoA Hydratase, Chain A, domain 1"/>
    <property type="match status" value="1"/>
</dbReference>
<evidence type="ECO:0000313" key="3">
    <source>
        <dbReference type="Proteomes" id="UP000075025"/>
    </source>
</evidence>
<name>A0A147ESR5_MICTE</name>
<dbReference type="RefSeq" id="WP_058625164.1">
    <property type="nucleotide sequence ID" value="NZ_LDRT01000155.1"/>
</dbReference>
<sequence length="271" mass="26914">MPHPDVHVARDGATAGTAEGSVRTITINAADRLNSLDDAMLRALAEAVAEEPGSDRVIVLRGAGRGFCAGADLGRVEDLADASAAATIDAANDLVGALTRSPLPVVAVVHGPCAGVGVSIALAADIVIASTDAFFQLAFTKVGLMPDGGASALVAASVGRARAVRMALLAERLGAQEAAASGLIARAVAPSDLAAEADAIIAALAAGAGDALARTKAAVNAATLGGLDDAFGRERAGQLVLLGAADFAEGVRAFGDRRPPRFTDPVGGRQP</sequence>
<dbReference type="Pfam" id="PF00378">
    <property type="entry name" value="ECH_1"/>
    <property type="match status" value="1"/>
</dbReference>
<dbReference type="CDD" id="cd06558">
    <property type="entry name" value="crotonase-like"/>
    <property type="match status" value="1"/>
</dbReference>
<dbReference type="GO" id="GO:0003824">
    <property type="term" value="F:catalytic activity"/>
    <property type="evidence" value="ECO:0007669"/>
    <property type="project" value="UniProtKB-ARBA"/>
</dbReference>
<dbReference type="Gene3D" id="1.10.12.10">
    <property type="entry name" value="Lyase 2-enoyl-coa Hydratase, Chain A, domain 2"/>
    <property type="match status" value="1"/>
</dbReference>
<dbReference type="EMBL" id="LDRT01000155">
    <property type="protein sequence ID" value="KTR87869.1"/>
    <property type="molecule type" value="Genomic_DNA"/>
</dbReference>
<protein>
    <submittedName>
        <fullName evidence="2">Enoyl-CoA hydratase</fullName>
    </submittedName>
</protein>
<comment type="similarity">
    <text evidence="1">Belongs to the enoyl-CoA hydratase/isomerase family.</text>
</comment>
<reference evidence="2 3" key="1">
    <citation type="journal article" date="2016" name="Front. Microbiol.">
        <title>Genomic Resource of Rice Seed Associated Bacteria.</title>
        <authorList>
            <person name="Midha S."/>
            <person name="Bansal K."/>
            <person name="Sharma S."/>
            <person name="Kumar N."/>
            <person name="Patil P.P."/>
            <person name="Chaudhry V."/>
            <person name="Patil P.B."/>
        </authorList>
    </citation>
    <scope>NUCLEOTIDE SEQUENCE [LARGE SCALE GENOMIC DNA]</scope>
    <source>
        <strain evidence="2 3">NS220</strain>
    </source>
</reference>
<dbReference type="Proteomes" id="UP000075025">
    <property type="component" value="Unassembled WGS sequence"/>
</dbReference>
<organism evidence="2 3">
    <name type="scientific">Microbacterium testaceum</name>
    <name type="common">Aureobacterium testaceum</name>
    <name type="synonym">Brevibacterium testaceum</name>
    <dbReference type="NCBI Taxonomy" id="2033"/>
    <lineage>
        <taxon>Bacteria</taxon>
        <taxon>Bacillati</taxon>
        <taxon>Actinomycetota</taxon>
        <taxon>Actinomycetes</taxon>
        <taxon>Micrococcales</taxon>
        <taxon>Microbacteriaceae</taxon>
        <taxon>Microbacterium</taxon>
    </lineage>
</organism>
<accession>A0A147ESR5</accession>
<gene>
    <name evidence="2" type="ORF">NS220_16925</name>
</gene>
<dbReference type="InterPro" id="IPR014748">
    <property type="entry name" value="Enoyl-CoA_hydra_C"/>
</dbReference>
<dbReference type="AlphaFoldDB" id="A0A147ESR5"/>
<dbReference type="SUPFAM" id="SSF52096">
    <property type="entry name" value="ClpP/crotonase"/>
    <property type="match status" value="1"/>
</dbReference>
<proteinExistence type="inferred from homology"/>
<evidence type="ECO:0000313" key="2">
    <source>
        <dbReference type="EMBL" id="KTR87869.1"/>
    </source>
</evidence>
<dbReference type="InterPro" id="IPR001753">
    <property type="entry name" value="Enoyl-CoA_hydra/iso"/>
</dbReference>
<dbReference type="PATRIC" id="fig|2033.6.peg.1013"/>
<comment type="caution">
    <text evidence="2">The sequence shown here is derived from an EMBL/GenBank/DDBJ whole genome shotgun (WGS) entry which is preliminary data.</text>
</comment>
<dbReference type="PANTHER" id="PTHR43459">
    <property type="entry name" value="ENOYL-COA HYDRATASE"/>
    <property type="match status" value="1"/>
</dbReference>